<organism evidence="5 6">
    <name type="scientific">Candidatus Iainarchaeum sp</name>
    <dbReference type="NCBI Taxonomy" id="3101447"/>
    <lineage>
        <taxon>Archaea</taxon>
        <taxon>Candidatus Iainarchaeota</taxon>
        <taxon>Candidatus Iainarchaeia</taxon>
        <taxon>Candidatus Iainarchaeales</taxon>
        <taxon>Candidatus Iainarchaeaceae</taxon>
        <taxon>Candidatus Iainarchaeum</taxon>
    </lineage>
</organism>
<dbReference type="InterPro" id="IPR001593">
    <property type="entry name" value="Ribosomal_eS1"/>
</dbReference>
<dbReference type="AlphaFoldDB" id="A0A8T4C866"/>
<dbReference type="GO" id="GO:1990904">
    <property type="term" value="C:ribonucleoprotein complex"/>
    <property type="evidence" value="ECO:0007669"/>
    <property type="project" value="UniProtKB-KW"/>
</dbReference>
<keyword evidence="2 3" id="KW-0687">Ribonucleoprotein</keyword>
<comment type="caution">
    <text evidence="5">The sequence shown here is derived from an EMBL/GenBank/DDBJ whole genome shotgun (WGS) entry which is preliminary data.</text>
</comment>
<dbReference type="EMBL" id="VGJJ01000029">
    <property type="protein sequence ID" value="MBM3282404.1"/>
    <property type="molecule type" value="Genomic_DNA"/>
</dbReference>
<evidence type="ECO:0000256" key="3">
    <source>
        <dbReference type="HAMAP-Rule" id="MF_00359"/>
    </source>
</evidence>
<protein>
    <recommendedName>
        <fullName evidence="3">Small ribosomal subunit protein eS1</fullName>
    </recommendedName>
</protein>
<accession>A0A8T4C866</accession>
<name>A0A8T4C866_9ARCH</name>
<evidence type="ECO:0000313" key="6">
    <source>
        <dbReference type="Proteomes" id="UP000774699"/>
    </source>
</evidence>
<dbReference type="SMART" id="SM01397">
    <property type="entry name" value="Ribosomal_S3Ae"/>
    <property type="match status" value="1"/>
</dbReference>
<comment type="similarity">
    <text evidence="3">Belongs to the eukaryotic ribosomal protein eS1 family.</text>
</comment>
<gene>
    <name evidence="3" type="primary">rps3ae</name>
    <name evidence="5" type="ORF">FJY86_03645</name>
</gene>
<feature type="compositionally biased region" description="Basic and acidic residues" evidence="4">
    <location>
        <begin position="8"/>
        <end position="19"/>
    </location>
</feature>
<proteinExistence type="inferred from homology"/>
<dbReference type="Proteomes" id="UP000774699">
    <property type="component" value="Unassembled WGS sequence"/>
</dbReference>
<evidence type="ECO:0000256" key="2">
    <source>
        <dbReference type="ARBA" id="ARBA00023274"/>
    </source>
</evidence>
<evidence type="ECO:0000313" key="5">
    <source>
        <dbReference type="EMBL" id="MBM3282404.1"/>
    </source>
</evidence>
<reference evidence="5" key="1">
    <citation type="submission" date="2019-03" db="EMBL/GenBank/DDBJ databases">
        <title>Lake Tanganyika Metagenome-Assembled Genomes (MAGs).</title>
        <authorList>
            <person name="Tran P."/>
        </authorList>
    </citation>
    <scope>NUCLEOTIDE SEQUENCE</scope>
    <source>
        <strain evidence="5">M_DeepCast_50m_m2_156</strain>
    </source>
</reference>
<evidence type="ECO:0000256" key="4">
    <source>
        <dbReference type="SAM" id="MobiDB-lite"/>
    </source>
</evidence>
<evidence type="ECO:0000256" key="1">
    <source>
        <dbReference type="ARBA" id="ARBA00022980"/>
    </source>
</evidence>
<dbReference type="InterPro" id="IPR030838">
    <property type="entry name" value="Ribosomal_eS1_arc"/>
</dbReference>
<dbReference type="GO" id="GO:0005840">
    <property type="term" value="C:ribosome"/>
    <property type="evidence" value="ECO:0007669"/>
    <property type="project" value="UniProtKB-KW"/>
</dbReference>
<dbReference type="HAMAP" id="MF_00359">
    <property type="entry name" value="Ribosomal_eS1"/>
    <property type="match status" value="1"/>
</dbReference>
<dbReference type="Pfam" id="PF01015">
    <property type="entry name" value="Ribosomal_S3Ae"/>
    <property type="match status" value="1"/>
</dbReference>
<feature type="region of interest" description="Disordered" evidence="4">
    <location>
        <begin position="1"/>
        <end position="28"/>
    </location>
</feature>
<dbReference type="GO" id="GO:0003735">
    <property type="term" value="F:structural constituent of ribosome"/>
    <property type="evidence" value="ECO:0007669"/>
    <property type="project" value="InterPro"/>
</dbReference>
<dbReference type="GO" id="GO:0006412">
    <property type="term" value="P:translation"/>
    <property type="evidence" value="ECO:0007669"/>
    <property type="project" value="UniProtKB-UniRule"/>
</dbReference>
<sequence length="211" mass="23365">MQMIDEPTNAKESKKEAAPRTRKRKGVDKWKTKKWFTILAPATFNNAIIAHTPGEEAEGLMGRTVHVSARDLTGNIKKNQLMLAFKVNNVQGLNAYTRFDSVEVQPSALRRLVRRRSTKVESVDDVMCKDGVRARVKSVALSANKISRPQQAAVRRILHAEAAEVAAGNDFESLLNHCATGEPIAKAIDKARKIAPMKRVDVLKVTRLSAV</sequence>
<keyword evidence="1 3" id="KW-0689">Ribosomal protein</keyword>